<protein>
    <submittedName>
        <fullName evidence="1">Uncharacterized protein</fullName>
    </submittedName>
</protein>
<evidence type="ECO:0000313" key="1">
    <source>
        <dbReference type="EMBL" id="KAJ0980809.1"/>
    </source>
</evidence>
<reference evidence="1" key="2">
    <citation type="journal article" date="2022" name="Hortic Res">
        <title>The genome of Dioscorea zingiberensis sheds light on the biosynthesis, origin and evolution of the medicinally important diosgenin saponins.</title>
        <authorList>
            <person name="Li Y."/>
            <person name="Tan C."/>
            <person name="Li Z."/>
            <person name="Guo J."/>
            <person name="Li S."/>
            <person name="Chen X."/>
            <person name="Wang C."/>
            <person name="Dai X."/>
            <person name="Yang H."/>
            <person name="Song W."/>
            <person name="Hou L."/>
            <person name="Xu J."/>
            <person name="Tong Z."/>
            <person name="Xu A."/>
            <person name="Yuan X."/>
            <person name="Wang W."/>
            <person name="Yang Q."/>
            <person name="Chen L."/>
            <person name="Sun Z."/>
            <person name="Wang K."/>
            <person name="Pan B."/>
            <person name="Chen J."/>
            <person name="Bao Y."/>
            <person name="Liu F."/>
            <person name="Qi X."/>
            <person name="Gang D.R."/>
            <person name="Wen J."/>
            <person name="Li J."/>
        </authorList>
    </citation>
    <scope>NUCLEOTIDE SEQUENCE</scope>
    <source>
        <strain evidence="1">Dzin_1.0</strain>
    </source>
</reference>
<gene>
    <name evidence="1" type="ORF">J5N97_009064</name>
</gene>
<dbReference type="Proteomes" id="UP001085076">
    <property type="component" value="Miscellaneous, Linkage group lg02"/>
</dbReference>
<reference evidence="1" key="1">
    <citation type="submission" date="2021-03" db="EMBL/GenBank/DDBJ databases">
        <authorList>
            <person name="Li Z."/>
            <person name="Yang C."/>
        </authorList>
    </citation>
    <scope>NUCLEOTIDE SEQUENCE</scope>
    <source>
        <strain evidence="1">Dzin_1.0</strain>
        <tissue evidence="1">Leaf</tissue>
    </source>
</reference>
<evidence type="ECO:0000313" key="2">
    <source>
        <dbReference type="Proteomes" id="UP001085076"/>
    </source>
</evidence>
<name>A0A9D5HLB5_9LILI</name>
<accession>A0A9D5HLB5</accession>
<keyword evidence="2" id="KW-1185">Reference proteome</keyword>
<organism evidence="1 2">
    <name type="scientific">Dioscorea zingiberensis</name>
    <dbReference type="NCBI Taxonomy" id="325984"/>
    <lineage>
        <taxon>Eukaryota</taxon>
        <taxon>Viridiplantae</taxon>
        <taxon>Streptophyta</taxon>
        <taxon>Embryophyta</taxon>
        <taxon>Tracheophyta</taxon>
        <taxon>Spermatophyta</taxon>
        <taxon>Magnoliopsida</taxon>
        <taxon>Liliopsida</taxon>
        <taxon>Dioscoreales</taxon>
        <taxon>Dioscoreaceae</taxon>
        <taxon>Dioscorea</taxon>
    </lineage>
</organism>
<proteinExistence type="predicted"/>
<dbReference type="EMBL" id="JAGGNH010000002">
    <property type="protein sequence ID" value="KAJ0980809.1"/>
    <property type="molecule type" value="Genomic_DNA"/>
</dbReference>
<dbReference type="AlphaFoldDB" id="A0A9D5HLB5"/>
<sequence length="77" mass="8874">MPSQKLGADLPLGAGWQSRNKVRKLGLLFRITFQLRKAEFQAGPDEKIPAVWSPHREPERKREEFERAIGFESLVVE</sequence>
<comment type="caution">
    <text evidence="1">The sequence shown here is derived from an EMBL/GenBank/DDBJ whole genome shotgun (WGS) entry which is preliminary data.</text>
</comment>